<proteinExistence type="predicted"/>
<keyword evidence="1" id="KW-0808">Transferase</keyword>
<dbReference type="InterPro" id="IPR027417">
    <property type="entry name" value="P-loop_NTPase"/>
</dbReference>
<accession>A0A2G3E088</accession>
<evidence type="ECO:0000313" key="1">
    <source>
        <dbReference type="EMBL" id="PHU36641.1"/>
    </source>
</evidence>
<organism evidence="1 2">
    <name type="scientific">Pseudobutyrivibrio ruminis</name>
    <dbReference type="NCBI Taxonomy" id="46206"/>
    <lineage>
        <taxon>Bacteria</taxon>
        <taxon>Bacillati</taxon>
        <taxon>Bacillota</taxon>
        <taxon>Clostridia</taxon>
        <taxon>Lachnospirales</taxon>
        <taxon>Lachnospiraceae</taxon>
        <taxon>Pseudobutyrivibrio</taxon>
    </lineage>
</organism>
<gene>
    <name evidence="1" type="ORF">CSX01_00120</name>
</gene>
<comment type="caution">
    <text evidence="1">The sequence shown here is derived from an EMBL/GenBank/DDBJ whole genome shotgun (WGS) entry which is preliminary data.</text>
</comment>
<reference evidence="1 2" key="1">
    <citation type="submission" date="2017-10" db="EMBL/GenBank/DDBJ databases">
        <title>Resolving the taxonomy of Roseburia spp., Eubacterium rectale and Agathobacter spp. through phylogenomic analysis.</title>
        <authorList>
            <person name="Sheridan P.O."/>
            <person name="Walker A.W."/>
            <person name="Duncan S.H."/>
            <person name="Scott K.P."/>
            <person name="Toole P.W.O."/>
            <person name="Luis P."/>
            <person name="Flint H.J."/>
        </authorList>
    </citation>
    <scope>NUCLEOTIDE SEQUENCE [LARGE SCALE GENOMIC DNA]</scope>
    <source>
        <strain evidence="1 2">JK626</strain>
    </source>
</reference>
<dbReference type="GO" id="GO:0016301">
    <property type="term" value="F:kinase activity"/>
    <property type="evidence" value="ECO:0007669"/>
    <property type="project" value="UniProtKB-KW"/>
</dbReference>
<dbReference type="Proteomes" id="UP000225889">
    <property type="component" value="Unassembled WGS sequence"/>
</dbReference>
<name>A0A2G3E088_9FIRM</name>
<reference evidence="1 2" key="2">
    <citation type="submission" date="2017-10" db="EMBL/GenBank/DDBJ databases">
        <authorList>
            <person name="Banno H."/>
            <person name="Chua N.-H."/>
        </authorList>
    </citation>
    <scope>NUCLEOTIDE SEQUENCE [LARGE SCALE GENOMIC DNA]</scope>
    <source>
        <strain evidence="1 2">JK626</strain>
    </source>
</reference>
<protein>
    <submittedName>
        <fullName evidence="1">Cytidylate kinase</fullName>
    </submittedName>
</protein>
<evidence type="ECO:0000313" key="2">
    <source>
        <dbReference type="Proteomes" id="UP000225889"/>
    </source>
</evidence>
<dbReference type="RefSeq" id="WP_099390985.1">
    <property type="nucleotide sequence ID" value="NZ_PDYF01000001.1"/>
</dbReference>
<keyword evidence="1" id="KW-0418">Kinase</keyword>
<dbReference type="EMBL" id="PDYF01000001">
    <property type="protein sequence ID" value="PHU36641.1"/>
    <property type="molecule type" value="Genomic_DNA"/>
</dbReference>
<dbReference type="AlphaFoldDB" id="A0A2G3E088"/>
<dbReference type="SUPFAM" id="SSF52540">
    <property type="entry name" value="P-loop containing nucleoside triphosphate hydrolases"/>
    <property type="match status" value="1"/>
</dbReference>
<dbReference type="Pfam" id="PF13189">
    <property type="entry name" value="Cytidylate_kin2"/>
    <property type="match status" value="1"/>
</dbReference>
<sequence length="195" mass="22266">MKNIITISRQFGAGGSTIGQAVAERLGYYYCDKDMIVRTAIESGNLSPEEIRYYDEKVPKEFGFGQSLFDFYNKPLDERLFNAQREAIRKVAEKGNCVIVGRNANIILKEYDKSLHVFISASERFRLKRMMGKMPGVPEEKVLSRLHSVDKARQKYCKYYTDTEFGNAAYYDLALKSSTLGIDNCVDIICNTAKY</sequence>
<dbReference type="Gene3D" id="3.40.50.300">
    <property type="entry name" value="P-loop containing nucleotide triphosphate hydrolases"/>
    <property type="match status" value="1"/>
</dbReference>